<organism evidence="2 3">
    <name type="scientific">Novosphingobium album</name>
    <name type="common">ex Liu et al. 2023</name>
    <dbReference type="NCBI Taxonomy" id="3031130"/>
    <lineage>
        <taxon>Bacteria</taxon>
        <taxon>Pseudomonadati</taxon>
        <taxon>Pseudomonadota</taxon>
        <taxon>Alphaproteobacteria</taxon>
        <taxon>Sphingomonadales</taxon>
        <taxon>Sphingomonadaceae</taxon>
        <taxon>Novosphingobium</taxon>
    </lineage>
</organism>
<evidence type="ECO:0000256" key="1">
    <source>
        <dbReference type="SAM" id="SignalP"/>
    </source>
</evidence>
<evidence type="ECO:0000313" key="2">
    <source>
        <dbReference type="EMBL" id="MDE8652941.1"/>
    </source>
</evidence>
<dbReference type="PROSITE" id="PS51257">
    <property type="entry name" value="PROKAR_LIPOPROTEIN"/>
    <property type="match status" value="1"/>
</dbReference>
<keyword evidence="3" id="KW-1185">Reference proteome</keyword>
<dbReference type="EMBL" id="JARESE010000049">
    <property type="protein sequence ID" value="MDE8652941.1"/>
    <property type="molecule type" value="Genomic_DNA"/>
</dbReference>
<name>A0ABT5WSB0_9SPHN</name>
<reference evidence="2 3" key="1">
    <citation type="submission" date="2023-03" db="EMBL/GenBank/DDBJ databases">
        <title>NovoSphingobium album sp. nov. isolated from polycyclic aromatic hydrocarbons- and heavy-metal polluted soil.</title>
        <authorList>
            <person name="Liu Z."/>
            <person name="Wang K."/>
        </authorList>
    </citation>
    <scope>NUCLEOTIDE SEQUENCE [LARGE SCALE GENOMIC DNA]</scope>
    <source>
        <strain evidence="2 3">H3SJ31-1</strain>
    </source>
</reference>
<dbReference type="RefSeq" id="WP_275229039.1">
    <property type="nucleotide sequence ID" value="NZ_JARESE010000049.1"/>
</dbReference>
<feature type="chain" id="PRO_5046902078" description="DUF4398 domain-containing protein" evidence="1">
    <location>
        <begin position="24"/>
        <end position="177"/>
    </location>
</feature>
<feature type="signal peptide" evidence="1">
    <location>
        <begin position="1"/>
        <end position="23"/>
    </location>
</feature>
<sequence length="177" mass="17791">MARAPARLTLLVLPILVAACASTGDYPSLALRDAERVALTAQPVPGEGAPTPVPPPASADLQARLAGLLAGAGKGHAAFEARRGTAERAVSAARGAGVASETWISAQVAIADLEAARSTAVTALAELDQLYVAERDAGAGAPPSPSALAIAEARNRIDAMVSEENQAIDGLAARLRG</sequence>
<proteinExistence type="predicted"/>
<gene>
    <name evidence="2" type="ORF">PYV00_14630</name>
</gene>
<comment type="caution">
    <text evidence="2">The sequence shown here is derived from an EMBL/GenBank/DDBJ whole genome shotgun (WGS) entry which is preliminary data.</text>
</comment>
<accession>A0ABT5WSB0</accession>
<protein>
    <recommendedName>
        <fullName evidence="4">DUF4398 domain-containing protein</fullName>
    </recommendedName>
</protein>
<evidence type="ECO:0000313" key="3">
    <source>
        <dbReference type="Proteomes" id="UP001216253"/>
    </source>
</evidence>
<evidence type="ECO:0008006" key="4">
    <source>
        <dbReference type="Google" id="ProtNLM"/>
    </source>
</evidence>
<dbReference type="Proteomes" id="UP001216253">
    <property type="component" value="Unassembled WGS sequence"/>
</dbReference>
<keyword evidence="1" id="KW-0732">Signal</keyword>